<keyword evidence="2" id="KW-1185">Reference proteome</keyword>
<dbReference type="EMBL" id="CVRI01000073">
    <property type="protein sequence ID" value="CRL07774.1"/>
    <property type="molecule type" value="Genomic_DNA"/>
</dbReference>
<dbReference type="Proteomes" id="UP000183832">
    <property type="component" value="Unassembled WGS sequence"/>
</dbReference>
<accession>A0A1J1J8I5</accession>
<evidence type="ECO:0000313" key="2">
    <source>
        <dbReference type="Proteomes" id="UP000183832"/>
    </source>
</evidence>
<sequence length="65" mass="7363">MTLIAAKGNIRTGLLIFPVIDIQMPVAMNFLTTICGMYEHGCNKVKTAQCCCDYSPRMRHIWIKT</sequence>
<name>A0A1J1J8I5_9DIPT</name>
<gene>
    <name evidence="1" type="ORF">CLUMA_CG020728</name>
</gene>
<organism evidence="1 2">
    <name type="scientific">Clunio marinus</name>
    <dbReference type="NCBI Taxonomy" id="568069"/>
    <lineage>
        <taxon>Eukaryota</taxon>
        <taxon>Metazoa</taxon>
        <taxon>Ecdysozoa</taxon>
        <taxon>Arthropoda</taxon>
        <taxon>Hexapoda</taxon>
        <taxon>Insecta</taxon>
        <taxon>Pterygota</taxon>
        <taxon>Neoptera</taxon>
        <taxon>Endopterygota</taxon>
        <taxon>Diptera</taxon>
        <taxon>Nematocera</taxon>
        <taxon>Chironomoidea</taxon>
        <taxon>Chironomidae</taxon>
        <taxon>Clunio</taxon>
    </lineage>
</organism>
<protein>
    <submittedName>
        <fullName evidence="1">CLUMA_CG020728, isoform A</fullName>
    </submittedName>
</protein>
<dbReference type="AlphaFoldDB" id="A0A1J1J8I5"/>
<proteinExistence type="predicted"/>
<reference evidence="1 2" key="1">
    <citation type="submission" date="2015-04" db="EMBL/GenBank/DDBJ databases">
        <authorList>
            <person name="Syromyatnikov M.Y."/>
            <person name="Popov V.N."/>
        </authorList>
    </citation>
    <scope>NUCLEOTIDE SEQUENCE [LARGE SCALE GENOMIC DNA]</scope>
</reference>
<evidence type="ECO:0000313" key="1">
    <source>
        <dbReference type="EMBL" id="CRL07774.1"/>
    </source>
</evidence>